<evidence type="ECO:0000256" key="1">
    <source>
        <dbReference type="SAM" id="MobiDB-lite"/>
    </source>
</evidence>
<comment type="caution">
    <text evidence="2">The sequence shown here is derived from an EMBL/GenBank/DDBJ whole genome shotgun (WGS) entry which is preliminary data.</text>
</comment>
<dbReference type="EMBL" id="CAUYUJ010014752">
    <property type="protein sequence ID" value="CAK0845598.1"/>
    <property type="molecule type" value="Genomic_DNA"/>
</dbReference>
<feature type="non-terminal residue" evidence="2">
    <location>
        <position position="1"/>
    </location>
</feature>
<name>A0ABN9TI78_9DINO</name>
<evidence type="ECO:0000313" key="3">
    <source>
        <dbReference type="Proteomes" id="UP001189429"/>
    </source>
</evidence>
<gene>
    <name evidence="2" type="ORF">PCOR1329_LOCUS39355</name>
</gene>
<dbReference type="Proteomes" id="UP001189429">
    <property type="component" value="Unassembled WGS sequence"/>
</dbReference>
<evidence type="ECO:0000313" key="2">
    <source>
        <dbReference type="EMBL" id="CAK0845598.1"/>
    </source>
</evidence>
<feature type="compositionally biased region" description="Acidic residues" evidence="1">
    <location>
        <begin position="64"/>
        <end position="80"/>
    </location>
</feature>
<feature type="non-terminal residue" evidence="2">
    <location>
        <position position="150"/>
    </location>
</feature>
<proteinExistence type="predicted"/>
<sequence>ERPENLAPFMIKWLTEHAKTPAAAALTEGVNELEELKAEHRKLQAEVQQLEAEVGELSDKKGDEDEEEEEDDDDDDEELAEAPPEAYMKKVRSSVSAEAYGVWNQRQAFVPPVHAKSEEQQTRIRGVLGKSFLFNSLEADAQKTIVDAMQ</sequence>
<organism evidence="2 3">
    <name type="scientific">Prorocentrum cordatum</name>
    <dbReference type="NCBI Taxonomy" id="2364126"/>
    <lineage>
        <taxon>Eukaryota</taxon>
        <taxon>Sar</taxon>
        <taxon>Alveolata</taxon>
        <taxon>Dinophyceae</taxon>
        <taxon>Prorocentrales</taxon>
        <taxon>Prorocentraceae</taxon>
        <taxon>Prorocentrum</taxon>
    </lineage>
</organism>
<protein>
    <submittedName>
        <fullName evidence="2">Uncharacterized protein</fullName>
    </submittedName>
</protein>
<keyword evidence="3" id="KW-1185">Reference proteome</keyword>
<reference evidence="2" key="1">
    <citation type="submission" date="2023-10" db="EMBL/GenBank/DDBJ databases">
        <authorList>
            <person name="Chen Y."/>
            <person name="Shah S."/>
            <person name="Dougan E. K."/>
            <person name="Thang M."/>
            <person name="Chan C."/>
        </authorList>
    </citation>
    <scope>NUCLEOTIDE SEQUENCE [LARGE SCALE GENOMIC DNA]</scope>
</reference>
<accession>A0ABN9TI78</accession>
<feature type="region of interest" description="Disordered" evidence="1">
    <location>
        <begin position="45"/>
        <end position="90"/>
    </location>
</feature>